<dbReference type="Pfam" id="PF22613">
    <property type="entry name" value="Transketolase_C_1"/>
    <property type="match status" value="1"/>
</dbReference>
<evidence type="ECO:0000256" key="8">
    <source>
        <dbReference type="ARBA" id="ARBA00023052"/>
    </source>
</evidence>
<comment type="cofactor">
    <cofactor evidence="2">
        <name>Mg(2+)</name>
        <dbReference type="ChEBI" id="CHEBI:18420"/>
    </cofactor>
</comment>
<dbReference type="InterPro" id="IPR020826">
    <property type="entry name" value="Transketolase_BS"/>
</dbReference>
<dbReference type="InterPro" id="IPR033247">
    <property type="entry name" value="Transketolase_fam"/>
</dbReference>
<comment type="similarity">
    <text evidence="4">Belongs to the transketolase family.</text>
</comment>
<feature type="domain" description="Transketolase-like pyrimidine-binding" evidence="10">
    <location>
        <begin position="422"/>
        <end position="609"/>
    </location>
</feature>
<dbReference type="Pfam" id="PF02779">
    <property type="entry name" value="Transket_pyr"/>
    <property type="match status" value="1"/>
</dbReference>
<dbReference type="InterPro" id="IPR005475">
    <property type="entry name" value="Transketolase-like_Pyr-bd"/>
</dbReference>
<dbReference type="InterPro" id="IPR009014">
    <property type="entry name" value="Transketo_C/PFOR_II"/>
</dbReference>
<dbReference type="GO" id="GO:0004802">
    <property type="term" value="F:transketolase activity"/>
    <property type="evidence" value="ECO:0007669"/>
    <property type="project" value="TreeGrafter"/>
</dbReference>
<evidence type="ECO:0000259" key="10">
    <source>
        <dbReference type="SMART" id="SM00861"/>
    </source>
</evidence>
<evidence type="ECO:0000256" key="4">
    <source>
        <dbReference type="ARBA" id="ARBA00007131"/>
    </source>
</evidence>
<dbReference type="EMBL" id="KV749039">
    <property type="protein sequence ID" value="OCL11464.1"/>
    <property type="molecule type" value="Genomic_DNA"/>
</dbReference>
<dbReference type="GO" id="GO:0005829">
    <property type="term" value="C:cytosol"/>
    <property type="evidence" value="ECO:0007669"/>
    <property type="project" value="TreeGrafter"/>
</dbReference>
<dbReference type="CDD" id="cd07033">
    <property type="entry name" value="TPP_PYR_DXS_TK_like"/>
    <property type="match status" value="1"/>
</dbReference>
<dbReference type="InterPro" id="IPR005474">
    <property type="entry name" value="Transketolase_N"/>
</dbReference>
<gene>
    <name evidence="11" type="ORF">AOQ84DRAFT_386820</name>
</gene>
<reference evidence="11 12" key="1">
    <citation type="journal article" date="2016" name="Nat. Commun.">
        <title>Ectomycorrhizal ecology is imprinted in the genome of the dominant symbiotic fungus Cenococcum geophilum.</title>
        <authorList>
            <consortium name="DOE Joint Genome Institute"/>
            <person name="Peter M."/>
            <person name="Kohler A."/>
            <person name="Ohm R.A."/>
            <person name="Kuo A."/>
            <person name="Krutzmann J."/>
            <person name="Morin E."/>
            <person name="Arend M."/>
            <person name="Barry K.W."/>
            <person name="Binder M."/>
            <person name="Choi C."/>
            <person name="Clum A."/>
            <person name="Copeland A."/>
            <person name="Grisel N."/>
            <person name="Haridas S."/>
            <person name="Kipfer T."/>
            <person name="LaButti K."/>
            <person name="Lindquist E."/>
            <person name="Lipzen A."/>
            <person name="Maire R."/>
            <person name="Meier B."/>
            <person name="Mihaltcheva S."/>
            <person name="Molinier V."/>
            <person name="Murat C."/>
            <person name="Poggeler S."/>
            <person name="Quandt C.A."/>
            <person name="Sperisen C."/>
            <person name="Tritt A."/>
            <person name="Tisserant E."/>
            <person name="Crous P.W."/>
            <person name="Henrissat B."/>
            <person name="Nehls U."/>
            <person name="Egli S."/>
            <person name="Spatafora J.W."/>
            <person name="Grigoriev I.V."/>
            <person name="Martin F.M."/>
        </authorList>
    </citation>
    <scope>NUCLEOTIDE SEQUENCE [LARGE SCALE GENOMIC DNA]</scope>
    <source>
        <strain evidence="11 12">CBS 207.34</strain>
    </source>
</reference>
<dbReference type="Pfam" id="PF00456">
    <property type="entry name" value="Transketolase_N"/>
    <property type="match status" value="1"/>
</dbReference>
<protein>
    <recommendedName>
        <fullName evidence="10">Transketolase-like pyrimidine-binding domain-containing protein</fullName>
    </recommendedName>
</protein>
<proteinExistence type="inferred from homology"/>
<dbReference type="PROSITE" id="PS00802">
    <property type="entry name" value="TRANSKETOLASE_2"/>
    <property type="match status" value="1"/>
</dbReference>
<sequence>MSPTSPETLEIKNRGIPAMLPSNNASNGYVDGDTNANNDIQPAPYGKAIATRLMEPNEKASTLGSFSNEDISLVLQTFRLLIADLCQQFNMGHPGGAIGMAAIGVALWKYVMRYAPHDPTWFNRDRFVLSNGHTCLFQYCNLYLNGYKAMTWEQLKSYHSERPDSLCPGHPEIEHEGIELTTGPLGQGIANAVGLAIAAKHLGATYNKPGFDVVSSHIWCMVGDACLQEGVGCEAFSYAGHLRLNNLTCIYDNNQITCDGSVDMTNTEDVNAKMAACGWDVVDVEDGANDVEAIVVALSKAKDPNREKPLFVNVRTIIGVGSVVAGKAVAHGVPFGSKDVAEMKKAYGWDPEQHFTIPDRVKQFYAESPTRAERYVNEWKNLLETYSKAHPQLASEFRDRVAGKISPDWEDYIPSSFPEGPTPTRKSNGLVFNPIIEHIQTFMVGTADLTPSVNLSYNNYLPFNPPSLQPTSGPVGSYKGRYLHYGIREHAMCAISNGLAAFNQTSEGQSIIPVTSSFFMFYIYCAAAVRMGALQHLQVIHVATHDSIGAGEDGPTHQPVELAALYRAMPNLLYIRPGDSEEVAGAWKVAIEYKKGPSIISTSRHAVPQLWNSAGGTSRQGVKMGAYVLKEVENADVTIIASGAELSFASNAAEYLLDKYRIRARTVSFPCQRIFENQERDYRRAVLRRHEGIPAVVIEPYTPNGWERYADASISMRTFGHSLPGKYIYQHFGFTTERMAGRISDFLGRWKTGDVDRGEFVDL</sequence>
<dbReference type="SMART" id="SM00861">
    <property type="entry name" value="Transket_pyr"/>
    <property type="match status" value="1"/>
</dbReference>
<dbReference type="CDD" id="cd02012">
    <property type="entry name" value="TPP_TK"/>
    <property type="match status" value="1"/>
</dbReference>
<evidence type="ECO:0000256" key="3">
    <source>
        <dbReference type="ARBA" id="ARBA00001964"/>
    </source>
</evidence>
<dbReference type="SUPFAM" id="SSF52922">
    <property type="entry name" value="TK C-terminal domain-like"/>
    <property type="match status" value="1"/>
</dbReference>
<keyword evidence="5" id="KW-0808">Transferase</keyword>
<dbReference type="SUPFAM" id="SSF52518">
    <property type="entry name" value="Thiamin diphosphate-binding fold (THDP-binding)"/>
    <property type="match status" value="2"/>
</dbReference>
<dbReference type="OrthoDB" id="10267175at2759"/>
<feature type="region of interest" description="Disordered" evidence="9">
    <location>
        <begin position="1"/>
        <end position="24"/>
    </location>
</feature>
<dbReference type="Gene3D" id="3.40.50.970">
    <property type="match status" value="2"/>
</dbReference>
<organism evidence="11 12">
    <name type="scientific">Glonium stellatum</name>
    <dbReference type="NCBI Taxonomy" id="574774"/>
    <lineage>
        <taxon>Eukaryota</taxon>
        <taxon>Fungi</taxon>
        <taxon>Dikarya</taxon>
        <taxon>Ascomycota</taxon>
        <taxon>Pezizomycotina</taxon>
        <taxon>Dothideomycetes</taxon>
        <taxon>Pleosporomycetidae</taxon>
        <taxon>Gloniales</taxon>
        <taxon>Gloniaceae</taxon>
        <taxon>Glonium</taxon>
    </lineage>
</organism>
<keyword evidence="6" id="KW-0479">Metal-binding</keyword>
<evidence type="ECO:0000256" key="2">
    <source>
        <dbReference type="ARBA" id="ARBA00001946"/>
    </source>
</evidence>
<comment type="cofactor">
    <cofactor evidence="1">
        <name>Co(2+)</name>
        <dbReference type="ChEBI" id="CHEBI:48828"/>
    </cofactor>
</comment>
<evidence type="ECO:0000256" key="1">
    <source>
        <dbReference type="ARBA" id="ARBA00001941"/>
    </source>
</evidence>
<dbReference type="Proteomes" id="UP000250140">
    <property type="component" value="Unassembled WGS sequence"/>
</dbReference>
<dbReference type="GO" id="GO:0006098">
    <property type="term" value="P:pentose-phosphate shunt"/>
    <property type="evidence" value="ECO:0007669"/>
    <property type="project" value="TreeGrafter"/>
</dbReference>
<dbReference type="Gene3D" id="3.40.50.920">
    <property type="match status" value="1"/>
</dbReference>
<dbReference type="InterPro" id="IPR055152">
    <property type="entry name" value="Transketolase-like_C_2"/>
</dbReference>
<dbReference type="FunFam" id="3.40.50.920:FF:000012">
    <property type="entry name" value="Transketolase, variant 1"/>
    <property type="match status" value="1"/>
</dbReference>
<evidence type="ECO:0000256" key="7">
    <source>
        <dbReference type="ARBA" id="ARBA00022842"/>
    </source>
</evidence>
<evidence type="ECO:0000313" key="12">
    <source>
        <dbReference type="Proteomes" id="UP000250140"/>
    </source>
</evidence>
<dbReference type="GO" id="GO:0046872">
    <property type="term" value="F:metal ion binding"/>
    <property type="evidence" value="ECO:0007669"/>
    <property type="project" value="UniProtKB-KW"/>
</dbReference>
<dbReference type="AlphaFoldDB" id="A0A8E2JW75"/>
<evidence type="ECO:0000256" key="9">
    <source>
        <dbReference type="SAM" id="MobiDB-lite"/>
    </source>
</evidence>
<keyword evidence="12" id="KW-1185">Reference proteome</keyword>
<keyword evidence="8" id="KW-0786">Thiamine pyrophosphate</keyword>
<name>A0A8E2JW75_9PEZI</name>
<dbReference type="InterPro" id="IPR029061">
    <property type="entry name" value="THDP-binding"/>
</dbReference>
<comment type="cofactor">
    <cofactor evidence="3">
        <name>thiamine diphosphate</name>
        <dbReference type="ChEBI" id="CHEBI:58937"/>
    </cofactor>
</comment>
<dbReference type="PANTHER" id="PTHR43522:SF6">
    <property type="entry name" value="TRANSKETOLASE-LIKE PYRIMIDINE-BINDING DOMAIN-CONTAINING PROTEIN-RELATED"/>
    <property type="match status" value="1"/>
</dbReference>
<evidence type="ECO:0000256" key="5">
    <source>
        <dbReference type="ARBA" id="ARBA00022679"/>
    </source>
</evidence>
<accession>A0A8E2JW75</accession>
<dbReference type="PANTHER" id="PTHR43522">
    <property type="entry name" value="TRANSKETOLASE"/>
    <property type="match status" value="1"/>
</dbReference>
<evidence type="ECO:0000313" key="11">
    <source>
        <dbReference type="EMBL" id="OCL11464.1"/>
    </source>
</evidence>
<keyword evidence="7" id="KW-0460">Magnesium</keyword>
<evidence type="ECO:0000256" key="6">
    <source>
        <dbReference type="ARBA" id="ARBA00022723"/>
    </source>
</evidence>
<dbReference type="GO" id="GO:0005634">
    <property type="term" value="C:nucleus"/>
    <property type="evidence" value="ECO:0007669"/>
    <property type="project" value="TreeGrafter"/>
</dbReference>
<dbReference type="FunFam" id="3.40.50.970:FF:000004">
    <property type="entry name" value="Transketolase"/>
    <property type="match status" value="1"/>
</dbReference>